<keyword evidence="6" id="KW-1185">Reference proteome</keyword>
<dbReference type="PANTHER" id="PTHR47706">
    <property type="entry name" value="NMRA-LIKE FAMILY PROTEIN"/>
    <property type="match status" value="1"/>
</dbReference>
<evidence type="ECO:0000256" key="1">
    <source>
        <dbReference type="ARBA" id="ARBA00005725"/>
    </source>
</evidence>
<dbReference type="PANTHER" id="PTHR47706:SF7">
    <property type="entry name" value="CIPA-LIKE, PUTATIVE (AFU_ORTHOLOGUE AFUA_1G01630)-RELATED"/>
    <property type="match status" value="1"/>
</dbReference>
<dbReference type="Proteomes" id="UP000799440">
    <property type="component" value="Unassembled WGS sequence"/>
</dbReference>
<dbReference type="Pfam" id="PF13460">
    <property type="entry name" value="NAD_binding_10"/>
    <property type="match status" value="1"/>
</dbReference>
<protein>
    <submittedName>
        <fullName evidence="5">NAD(P)-binding protein</fullName>
    </submittedName>
</protein>
<comment type="similarity">
    <text evidence="1">Belongs to the NmrA-type oxidoreductase family. Isoflavone reductase subfamily.</text>
</comment>
<dbReference type="GO" id="GO:0016491">
    <property type="term" value="F:oxidoreductase activity"/>
    <property type="evidence" value="ECO:0007669"/>
    <property type="project" value="UniProtKB-KW"/>
</dbReference>
<dbReference type="AlphaFoldDB" id="A0A6A6V577"/>
<keyword evidence="3" id="KW-0560">Oxidoreductase</keyword>
<proteinExistence type="inferred from homology"/>
<dbReference type="InterPro" id="IPR051609">
    <property type="entry name" value="NmrA/Isoflavone_reductase-like"/>
</dbReference>
<dbReference type="OrthoDB" id="419598at2759"/>
<organism evidence="5 6">
    <name type="scientific">Sporormia fimetaria CBS 119925</name>
    <dbReference type="NCBI Taxonomy" id="1340428"/>
    <lineage>
        <taxon>Eukaryota</taxon>
        <taxon>Fungi</taxon>
        <taxon>Dikarya</taxon>
        <taxon>Ascomycota</taxon>
        <taxon>Pezizomycotina</taxon>
        <taxon>Dothideomycetes</taxon>
        <taxon>Pleosporomycetidae</taxon>
        <taxon>Pleosporales</taxon>
        <taxon>Sporormiaceae</taxon>
        <taxon>Sporormia</taxon>
    </lineage>
</organism>
<gene>
    <name evidence="5" type="ORF">M011DRAFT_496118</name>
</gene>
<dbReference type="SUPFAM" id="SSF51735">
    <property type="entry name" value="NAD(P)-binding Rossmann-fold domains"/>
    <property type="match status" value="1"/>
</dbReference>
<evidence type="ECO:0000259" key="4">
    <source>
        <dbReference type="Pfam" id="PF13460"/>
    </source>
</evidence>
<evidence type="ECO:0000256" key="3">
    <source>
        <dbReference type="ARBA" id="ARBA00023002"/>
    </source>
</evidence>
<dbReference type="InterPro" id="IPR016040">
    <property type="entry name" value="NAD(P)-bd_dom"/>
</dbReference>
<reference evidence="5" key="1">
    <citation type="journal article" date="2020" name="Stud. Mycol.">
        <title>101 Dothideomycetes genomes: a test case for predicting lifestyles and emergence of pathogens.</title>
        <authorList>
            <person name="Haridas S."/>
            <person name="Albert R."/>
            <person name="Binder M."/>
            <person name="Bloem J."/>
            <person name="Labutti K."/>
            <person name="Salamov A."/>
            <person name="Andreopoulos B."/>
            <person name="Baker S."/>
            <person name="Barry K."/>
            <person name="Bills G."/>
            <person name="Bluhm B."/>
            <person name="Cannon C."/>
            <person name="Castanera R."/>
            <person name="Culley D."/>
            <person name="Daum C."/>
            <person name="Ezra D."/>
            <person name="Gonzalez J."/>
            <person name="Henrissat B."/>
            <person name="Kuo A."/>
            <person name="Liang C."/>
            <person name="Lipzen A."/>
            <person name="Lutzoni F."/>
            <person name="Magnuson J."/>
            <person name="Mondo S."/>
            <person name="Nolan M."/>
            <person name="Ohm R."/>
            <person name="Pangilinan J."/>
            <person name="Park H.-J."/>
            <person name="Ramirez L."/>
            <person name="Alfaro M."/>
            <person name="Sun H."/>
            <person name="Tritt A."/>
            <person name="Yoshinaga Y."/>
            <person name="Zwiers L.-H."/>
            <person name="Turgeon B."/>
            <person name="Goodwin S."/>
            <person name="Spatafora J."/>
            <person name="Crous P."/>
            <person name="Grigoriev I."/>
        </authorList>
    </citation>
    <scope>NUCLEOTIDE SEQUENCE</scope>
    <source>
        <strain evidence="5">CBS 119925</strain>
    </source>
</reference>
<name>A0A6A6V577_9PLEO</name>
<evidence type="ECO:0000256" key="2">
    <source>
        <dbReference type="ARBA" id="ARBA00022857"/>
    </source>
</evidence>
<evidence type="ECO:0000313" key="6">
    <source>
        <dbReference type="Proteomes" id="UP000799440"/>
    </source>
</evidence>
<accession>A0A6A6V577</accession>
<keyword evidence="2" id="KW-0521">NADP</keyword>
<evidence type="ECO:0000313" key="5">
    <source>
        <dbReference type="EMBL" id="KAF2744889.1"/>
    </source>
</evidence>
<dbReference type="EMBL" id="MU006586">
    <property type="protein sequence ID" value="KAF2744889.1"/>
    <property type="molecule type" value="Genomic_DNA"/>
</dbReference>
<sequence>MSSTTTNNRITKIAIIGGSGNLGTPLLTALLSSSSHTITALTRPTSTSTFPPSVIVKKVDYTSPSSLVDALTGQDLLLIILKAWTPPEVHQTIVRAAVDAGVKFILPSTWGGDVSLASSPAWRDDPIQTSALYVKQVREAGGKWINVCCGFWYEWSLVLSEACFGFDLEGKRVTFYGDGERKICSSSWGYVGEAVKRFVALPVSRVEEGEGYNGAVVEDWADETLYISEFEVSQKDMLESLCRVLGSKKEEWGIGYQDIEERVKEGEKEMGEGNMLGFAKALYARGFREGAMQFEEPARRDAERLGLREVDGKAQEEKVDEATRRGLEMVRNGWNPFKSG</sequence>
<dbReference type="InterPro" id="IPR036291">
    <property type="entry name" value="NAD(P)-bd_dom_sf"/>
</dbReference>
<feature type="domain" description="NAD(P)-binding" evidence="4">
    <location>
        <begin position="17"/>
        <end position="126"/>
    </location>
</feature>
<dbReference type="Gene3D" id="3.40.50.720">
    <property type="entry name" value="NAD(P)-binding Rossmann-like Domain"/>
    <property type="match status" value="1"/>
</dbReference>